<evidence type="ECO:0000256" key="4">
    <source>
        <dbReference type="ARBA" id="ARBA00022618"/>
    </source>
</evidence>
<comment type="caution">
    <text evidence="11">The sequence shown here is derived from an EMBL/GenBank/DDBJ whole genome shotgun (WGS) entry which is preliminary data.</text>
</comment>
<evidence type="ECO:0000256" key="3">
    <source>
        <dbReference type="ARBA" id="ARBA00022454"/>
    </source>
</evidence>
<protein>
    <recommendedName>
        <fullName evidence="13">Protein MIS12 homolog</fullName>
    </recommendedName>
</protein>
<dbReference type="InterPro" id="IPR008685">
    <property type="entry name" value="Centromere_Mis12"/>
</dbReference>
<name>A0ABC8RSA0_9AQUA</name>
<dbReference type="PANTHER" id="PTHR14527">
    <property type="entry name" value="PROTEIN MIS12 HOMOLOG"/>
    <property type="match status" value="1"/>
</dbReference>
<comment type="subcellular location">
    <subcellularLocation>
        <location evidence="1">Chromosome</location>
        <location evidence="1">Centromere</location>
        <location evidence="1">Kinetochore</location>
    </subcellularLocation>
</comment>
<keyword evidence="6" id="KW-0995">Kinetochore</keyword>
<evidence type="ECO:0000256" key="6">
    <source>
        <dbReference type="ARBA" id="ARBA00022838"/>
    </source>
</evidence>
<evidence type="ECO:0000313" key="12">
    <source>
        <dbReference type="Proteomes" id="UP001642360"/>
    </source>
</evidence>
<keyword evidence="3" id="KW-0158">Chromosome</keyword>
<proteinExistence type="inferred from homology"/>
<gene>
    <name evidence="11" type="ORF">ILEXP_LOCUS15804</name>
</gene>
<organism evidence="11 12">
    <name type="scientific">Ilex paraguariensis</name>
    <name type="common">yerba mate</name>
    <dbReference type="NCBI Taxonomy" id="185542"/>
    <lineage>
        <taxon>Eukaryota</taxon>
        <taxon>Viridiplantae</taxon>
        <taxon>Streptophyta</taxon>
        <taxon>Embryophyta</taxon>
        <taxon>Tracheophyta</taxon>
        <taxon>Spermatophyta</taxon>
        <taxon>Magnoliopsida</taxon>
        <taxon>eudicotyledons</taxon>
        <taxon>Gunneridae</taxon>
        <taxon>Pentapetalae</taxon>
        <taxon>asterids</taxon>
        <taxon>campanulids</taxon>
        <taxon>Aquifoliales</taxon>
        <taxon>Aquifoliaceae</taxon>
        <taxon>Ilex</taxon>
    </lineage>
</organism>
<evidence type="ECO:0000256" key="9">
    <source>
        <dbReference type="ARBA" id="ARBA00023328"/>
    </source>
</evidence>
<keyword evidence="5" id="KW-0498">Mitosis</keyword>
<keyword evidence="12" id="KW-1185">Reference proteome</keyword>
<accession>A0ABC8RSA0</accession>
<feature type="coiled-coil region" evidence="10">
    <location>
        <begin position="123"/>
        <end position="150"/>
    </location>
</feature>
<keyword evidence="7 10" id="KW-0175">Coiled coil</keyword>
<evidence type="ECO:0008006" key="13">
    <source>
        <dbReference type="Google" id="ProtNLM"/>
    </source>
</evidence>
<evidence type="ECO:0000256" key="10">
    <source>
        <dbReference type="SAM" id="Coils"/>
    </source>
</evidence>
<dbReference type="Proteomes" id="UP001642360">
    <property type="component" value="Unassembled WGS sequence"/>
</dbReference>
<dbReference type="AlphaFoldDB" id="A0ABC8RSA0"/>
<evidence type="ECO:0000256" key="1">
    <source>
        <dbReference type="ARBA" id="ARBA00004629"/>
    </source>
</evidence>
<dbReference type="PANTHER" id="PTHR14527:SF2">
    <property type="entry name" value="PROTEIN MIS12 HOMOLOG"/>
    <property type="match status" value="1"/>
</dbReference>
<evidence type="ECO:0000256" key="7">
    <source>
        <dbReference type="ARBA" id="ARBA00023054"/>
    </source>
</evidence>
<evidence type="ECO:0000256" key="5">
    <source>
        <dbReference type="ARBA" id="ARBA00022776"/>
    </source>
</evidence>
<reference evidence="11 12" key="1">
    <citation type="submission" date="2024-02" db="EMBL/GenBank/DDBJ databases">
        <authorList>
            <person name="Vignale AGUSTIN F."/>
            <person name="Sosa J E."/>
            <person name="Modenutti C."/>
        </authorList>
    </citation>
    <scope>NUCLEOTIDE SEQUENCE [LARGE SCALE GENOMIC DNA]</scope>
</reference>
<evidence type="ECO:0000313" key="11">
    <source>
        <dbReference type="EMBL" id="CAK9147869.1"/>
    </source>
</evidence>
<keyword evidence="4" id="KW-0132">Cell division</keyword>
<evidence type="ECO:0000256" key="2">
    <source>
        <dbReference type="ARBA" id="ARBA00008643"/>
    </source>
</evidence>
<sequence>MEGSGSETIFDSLNLKPQLFINEVLNCVDDLVDEAFEFFHQQASTLLKTEGTDRAEYLRKGVAYIQNMIQSDMDKRLTMWEKYCLRHCFGVPDGFSLPKANESSGDCSMDLDALGDTELDAQLDSLREKLTLVGKESAELNRELQSLERQSVLSNRCTGSTNEALKLYEEQLSHDMFQELVKTASEFRTKLEKVKTKRVEQTERIRTERMHLVNGDFCGINHGNGLFNAALEELEEFIADTKTM</sequence>
<dbReference type="EMBL" id="CAUOFW020001724">
    <property type="protein sequence ID" value="CAK9147869.1"/>
    <property type="molecule type" value="Genomic_DNA"/>
</dbReference>
<keyword evidence="8" id="KW-0131">Cell cycle</keyword>
<dbReference type="GO" id="GO:0000776">
    <property type="term" value="C:kinetochore"/>
    <property type="evidence" value="ECO:0007669"/>
    <property type="project" value="UniProtKB-KW"/>
</dbReference>
<comment type="similarity">
    <text evidence="2">Belongs to the mis12 family.</text>
</comment>
<keyword evidence="9" id="KW-0137">Centromere</keyword>
<evidence type="ECO:0000256" key="8">
    <source>
        <dbReference type="ARBA" id="ARBA00023306"/>
    </source>
</evidence>
<dbReference type="Pfam" id="PF05859">
    <property type="entry name" value="Mis12"/>
    <property type="match status" value="1"/>
</dbReference>
<dbReference type="GO" id="GO:0051301">
    <property type="term" value="P:cell division"/>
    <property type="evidence" value="ECO:0007669"/>
    <property type="project" value="UniProtKB-KW"/>
</dbReference>